<feature type="transmembrane region" description="Helical" evidence="13">
    <location>
        <begin position="432"/>
        <end position="450"/>
    </location>
</feature>
<dbReference type="GO" id="GO:0005886">
    <property type="term" value="C:plasma membrane"/>
    <property type="evidence" value="ECO:0007669"/>
    <property type="project" value="UniProtKB-SubCell"/>
</dbReference>
<dbReference type="InterPro" id="IPR047196">
    <property type="entry name" value="YidC_ALB_C"/>
</dbReference>
<dbReference type="InterPro" id="IPR038221">
    <property type="entry name" value="YidC_periplasmic_sf"/>
</dbReference>
<dbReference type="InterPro" id="IPR019998">
    <property type="entry name" value="Membr_insert_YidC"/>
</dbReference>
<evidence type="ECO:0000256" key="8">
    <source>
        <dbReference type="ARBA" id="ARBA00022989"/>
    </source>
</evidence>
<dbReference type="GO" id="GO:0032977">
    <property type="term" value="F:membrane insertase activity"/>
    <property type="evidence" value="ECO:0007669"/>
    <property type="project" value="InterPro"/>
</dbReference>
<evidence type="ECO:0000256" key="6">
    <source>
        <dbReference type="ARBA" id="ARBA00022692"/>
    </source>
</evidence>
<organism evidence="16 17">
    <name type="scientific">Candidatus Nitrosacidococcus tergens</name>
    <dbReference type="NCBI Taxonomy" id="553981"/>
    <lineage>
        <taxon>Bacteria</taxon>
        <taxon>Pseudomonadati</taxon>
        <taxon>Pseudomonadota</taxon>
        <taxon>Gammaproteobacteria</taxon>
        <taxon>Chromatiales</taxon>
        <taxon>Chromatiaceae</taxon>
        <taxon>Candidatus Nitrosacidococcus</taxon>
    </lineage>
</organism>
<evidence type="ECO:0000256" key="1">
    <source>
        <dbReference type="ARBA" id="ARBA00004429"/>
    </source>
</evidence>
<dbReference type="InterPro" id="IPR028055">
    <property type="entry name" value="YidC/Oxa/ALB_C"/>
</dbReference>
<dbReference type="NCBIfam" id="NF002352">
    <property type="entry name" value="PRK01318.1-3"/>
    <property type="match status" value="1"/>
</dbReference>
<dbReference type="PANTHER" id="PTHR12428">
    <property type="entry name" value="OXA1"/>
    <property type="match status" value="1"/>
</dbReference>
<dbReference type="Pfam" id="PF02096">
    <property type="entry name" value="60KD_IMP"/>
    <property type="match status" value="1"/>
</dbReference>
<evidence type="ECO:0000313" key="17">
    <source>
        <dbReference type="Proteomes" id="UP000516072"/>
    </source>
</evidence>
<dbReference type="CDD" id="cd20070">
    <property type="entry name" value="5TM_YidC_Alb3"/>
    <property type="match status" value="1"/>
</dbReference>
<evidence type="ECO:0000256" key="10">
    <source>
        <dbReference type="ARBA" id="ARBA00023186"/>
    </source>
</evidence>
<name>A0A7G1QBV1_9GAMM</name>
<comment type="subunit">
    <text evidence="13">Interacts with the Sec translocase complex via SecD. Specifically interacts with transmembrane segments of nascent integral membrane proteins during membrane integration.</text>
</comment>
<dbReference type="HAMAP" id="MF_01810">
    <property type="entry name" value="YidC_type1"/>
    <property type="match status" value="1"/>
</dbReference>
<evidence type="ECO:0000256" key="11">
    <source>
        <dbReference type="ARBA" id="ARBA00033245"/>
    </source>
</evidence>
<evidence type="ECO:0000256" key="5">
    <source>
        <dbReference type="ARBA" id="ARBA00022475"/>
    </source>
</evidence>
<protein>
    <recommendedName>
        <fullName evidence="3 13">Membrane protein insertase YidC</fullName>
    </recommendedName>
    <alternativeName>
        <fullName evidence="12 13">Foldase YidC</fullName>
    </alternativeName>
    <alternativeName>
        <fullName evidence="11 13">Membrane integrase YidC</fullName>
    </alternativeName>
    <alternativeName>
        <fullName evidence="13">Membrane protein YidC</fullName>
    </alternativeName>
</protein>
<evidence type="ECO:0000256" key="3">
    <source>
        <dbReference type="ARBA" id="ARBA00015325"/>
    </source>
</evidence>
<sequence>MENYRLFLIYALFLVLFFMWNAWQTDYGVSPLSSFSTALIPDEVIETAKQAENKASAVNMPSSHEPVTTSNSAINSKFVEVITDLLKVKISLSDANLFEAQLLDYPISLKEPNELVHLLHPADPDLFIAQSGVYTAAGTSIIPKDAEFSVPSTNYHLTGAQDSLSVPLTWKESDDIIITKTYIFKRGSYQVDIALKVENGTSNSWAGQAYTQFSRTPPESEGFYSNRFYTGAVFSTEDHDYKKITFKDLDSDTFESHSLNGWVAMLQHYFVAAWIPRDEGKNYYYGRHSQNNTYITGVVSPQQMLNSGESGIFDFTLFIGPKVLDQLAAAAPKLQLTIDYGKLTVIAEPLFWLLHWFYKHVGNWGWAIVLLTIVIKAAFFKLSQTSYRSMAKLRKLHPQLTAIKERFGNDRQKVGQAMIELYKKEKVNPMGGCFPILVQIPVFIALYWMLQESVELRQAPFILWMNDLTSKDPYYVLPLIMGVTMIIQQKLSPTPTDPLQAKVMMLMPITFTFFFALFPAGLVLYWVVNNILSITQQWYITRQIEKEH</sequence>
<dbReference type="NCBIfam" id="TIGR03593">
    <property type="entry name" value="yidC_nterm"/>
    <property type="match status" value="1"/>
</dbReference>
<dbReference type="Pfam" id="PF14849">
    <property type="entry name" value="YidC_periplas"/>
    <property type="match status" value="1"/>
</dbReference>
<dbReference type="PRINTS" id="PR00701">
    <property type="entry name" value="60KDINNERMP"/>
</dbReference>
<keyword evidence="5 13" id="KW-1003">Cell membrane</keyword>
<dbReference type="PANTHER" id="PTHR12428:SF65">
    <property type="entry name" value="CYTOCHROME C OXIDASE ASSEMBLY PROTEIN COX18, MITOCHONDRIAL"/>
    <property type="match status" value="1"/>
</dbReference>
<feature type="transmembrane region" description="Helical" evidence="13">
    <location>
        <begin position="364"/>
        <end position="382"/>
    </location>
</feature>
<reference evidence="16 17" key="1">
    <citation type="submission" date="2020-03" db="EMBL/GenBank/DDBJ databases">
        <authorList>
            <person name="Picone N."/>
        </authorList>
    </citation>
    <scope>NUCLEOTIDE SEQUENCE [LARGE SCALE GENOMIC DNA]</scope>
    <source>
        <strain evidence="16">NSCAC1</strain>
    </source>
</reference>
<dbReference type="NCBIfam" id="TIGR03592">
    <property type="entry name" value="yidC_oxa1_cterm"/>
    <property type="match status" value="1"/>
</dbReference>
<evidence type="ECO:0000313" key="16">
    <source>
        <dbReference type="EMBL" id="CAB1277641.1"/>
    </source>
</evidence>
<keyword evidence="8 13" id="KW-1133">Transmembrane helix</keyword>
<dbReference type="GO" id="GO:0051205">
    <property type="term" value="P:protein insertion into membrane"/>
    <property type="evidence" value="ECO:0007669"/>
    <property type="project" value="TreeGrafter"/>
</dbReference>
<dbReference type="Gene3D" id="2.70.98.90">
    <property type="match status" value="1"/>
</dbReference>
<comment type="similarity">
    <text evidence="2 13">Belongs to the OXA1/ALB3/YidC family. Type 1 subfamily.</text>
</comment>
<dbReference type="InterPro" id="IPR028053">
    <property type="entry name" value="Membr_insert_YidC_N"/>
</dbReference>
<dbReference type="AlphaFoldDB" id="A0A7G1QBV1"/>
<keyword evidence="6 13" id="KW-0812">Transmembrane</keyword>
<keyword evidence="10 13" id="KW-0143">Chaperone</keyword>
<comment type="subcellular location">
    <subcellularLocation>
        <location evidence="1">Cell inner membrane</location>
        <topology evidence="1">Multi-pass membrane protein</topology>
    </subcellularLocation>
    <subcellularLocation>
        <location evidence="13">Cell membrane</location>
        <topology evidence="13">Multi-pass membrane protein</topology>
    </subcellularLocation>
</comment>
<dbReference type="NCBIfam" id="NF002353">
    <property type="entry name" value="PRK01318.1-4"/>
    <property type="match status" value="1"/>
</dbReference>
<feature type="transmembrane region" description="Helical" evidence="13">
    <location>
        <begin position="6"/>
        <end position="23"/>
    </location>
</feature>
<keyword evidence="7 13" id="KW-0653">Protein transport</keyword>
<keyword evidence="9 13" id="KW-0472">Membrane</keyword>
<dbReference type="EMBL" id="LR778175">
    <property type="protein sequence ID" value="CAB1277641.1"/>
    <property type="molecule type" value="Genomic_DNA"/>
</dbReference>
<keyword evidence="17" id="KW-1185">Reference proteome</keyword>
<feature type="domain" description="Membrane insertase YidC N-terminal" evidence="15">
    <location>
        <begin position="79"/>
        <end position="353"/>
    </location>
</feature>
<evidence type="ECO:0000256" key="2">
    <source>
        <dbReference type="ARBA" id="ARBA00010527"/>
    </source>
</evidence>
<gene>
    <name evidence="13 16" type="primary">yidC</name>
    <name evidence="16" type="ORF">NSCAC_1781</name>
</gene>
<proteinExistence type="inferred from homology"/>
<dbReference type="InterPro" id="IPR001708">
    <property type="entry name" value="YidC/ALB3/OXA1/COX18"/>
</dbReference>
<accession>A0A7G1QBV1</accession>
<keyword evidence="4 13" id="KW-0813">Transport</keyword>
<dbReference type="KEGG" id="ntg:NSCAC_1781"/>
<evidence type="ECO:0000259" key="14">
    <source>
        <dbReference type="Pfam" id="PF02096"/>
    </source>
</evidence>
<evidence type="ECO:0000256" key="12">
    <source>
        <dbReference type="ARBA" id="ARBA00033342"/>
    </source>
</evidence>
<dbReference type="Proteomes" id="UP000516072">
    <property type="component" value="Chromosome"/>
</dbReference>
<feature type="transmembrane region" description="Helical" evidence="13">
    <location>
        <begin position="503"/>
        <end position="528"/>
    </location>
</feature>
<comment type="function">
    <text evidence="13">Required for the insertion and/or proper folding and/or complex formation of integral membrane proteins into the membrane. Involved in integration of membrane proteins that insert both dependently and independently of the Sec translocase complex, as well as at least some lipoproteins. Aids folding of multispanning membrane proteins.</text>
</comment>
<evidence type="ECO:0000256" key="7">
    <source>
        <dbReference type="ARBA" id="ARBA00022927"/>
    </source>
</evidence>
<dbReference type="GO" id="GO:0015031">
    <property type="term" value="P:protein transport"/>
    <property type="evidence" value="ECO:0007669"/>
    <property type="project" value="UniProtKB-KW"/>
</dbReference>
<evidence type="ECO:0000256" key="4">
    <source>
        <dbReference type="ARBA" id="ARBA00022448"/>
    </source>
</evidence>
<dbReference type="PRINTS" id="PR01900">
    <property type="entry name" value="YIDCPROTEIN"/>
</dbReference>
<dbReference type="CDD" id="cd19961">
    <property type="entry name" value="EcYidC-like_peri"/>
    <property type="match status" value="1"/>
</dbReference>
<evidence type="ECO:0000259" key="15">
    <source>
        <dbReference type="Pfam" id="PF14849"/>
    </source>
</evidence>
<evidence type="ECO:0000256" key="9">
    <source>
        <dbReference type="ARBA" id="ARBA00023136"/>
    </source>
</evidence>
<evidence type="ECO:0000256" key="13">
    <source>
        <dbReference type="HAMAP-Rule" id="MF_01810"/>
    </source>
</evidence>
<feature type="domain" description="Membrane insertase YidC/Oxa/ALB C-terminal" evidence="14">
    <location>
        <begin position="364"/>
        <end position="542"/>
    </location>
</feature>